<reference evidence="2" key="1">
    <citation type="journal article" date="2020" name="Stud. Mycol.">
        <title>101 Dothideomycetes genomes: a test case for predicting lifestyles and emergence of pathogens.</title>
        <authorList>
            <person name="Haridas S."/>
            <person name="Albert R."/>
            <person name="Binder M."/>
            <person name="Bloem J."/>
            <person name="Labutti K."/>
            <person name="Salamov A."/>
            <person name="Andreopoulos B."/>
            <person name="Baker S."/>
            <person name="Barry K."/>
            <person name="Bills G."/>
            <person name="Bluhm B."/>
            <person name="Cannon C."/>
            <person name="Castanera R."/>
            <person name="Culley D."/>
            <person name="Daum C."/>
            <person name="Ezra D."/>
            <person name="Gonzalez J."/>
            <person name="Henrissat B."/>
            <person name="Kuo A."/>
            <person name="Liang C."/>
            <person name="Lipzen A."/>
            <person name="Lutzoni F."/>
            <person name="Magnuson J."/>
            <person name="Mondo S."/>
            <person name="Nolan M."/>
            <person name="Ohm R."/>
            <person name="Pangilinan J."/>
            <person name="Park H.-J."/>
            <person name="Ramirez L."/>
            <person name="Alfaro M."/>
            <person name="Sun H."/>
            <person name="Tritt A."/>
            <person name="Yoshinaga Y."/>
            <person name="Zwiers L.-H."/>
            <person name="Turgeon B."/>
            <person name="Goodwin S."/>
            <person name="Spatafora J."/>
            <person name="Crous P."/>
            <person name="Grigoriev I."/>
        </authorList>
    </citation>
    <scope>NUCLEOTIDE SEQUENCE</scope>
    <source>
        <strain evidence="2">CBS 627.86</strain>
    </source>
</reference>
<dbReference type="Gene3D" id="3.40.630.30">
    <property type="match status" value="1"/>
</dbReference>
<dbReference type="OrthoDB" id="2020070at2759"/>
<dbReference type="InterPro" id="IPR055100">
    <property type="entry name" value="GNAT_LYC1-like"/>
</dbReference>
<keyword evidence="3" id="KW-1185">Reference proteome</keyword>
<feature type="domain" description="LYC1 C-terminal" evidence="1">
    <location>
        <begin position="188"/>
        <end position="406"/>
    </location>
</feature>
<evidence type="ECO:0000313" key="2">
    <source>
        <dbReference type="EMBL" id="KAF2120916.1"/>
    </source>
</evidence>
<dbReference type="InterPro" id="IPR016181">
    <property type="entry name" value="Acyl_CoA_acyltransferase"/>
</dbReference>
<proteinExistence type="predicted"/>
<dbReference type="Proteomes" id="UP000799770">
    <property type="component" value="Unassembled WGS sequence"/>
</dbReference>
<name>A0A6A5ZNW1_9PLEO</name>
<accession>A0A6A5ZNW1</accession>
<gene>
    <name evidence="2" type="ORF">BDV96DRAFT_485399</name>
</gene>
<organism evidence="2 3">
    <name type="scientific">Lophiotrema nucula</name>
    <dbReference type="NCBI Taxonomy" id="690887"/>
    <lineage>
        <taxon>Eukaryota</taxon>
        <taxon>Fungi</taxon>
        <taxon>Dikarya</taxon>
        <taxon>Ascomycota</taxon>
        <taxon>Pezizomycotina</taxon>
        <taxon>Dothideomycetes</taxon>
        <taxon>Pleosporomycetidae</taxon>
        <taxon>Pleosporales</taxon>
        <taxon>Lophiotremataceae</taxon>
        <taxon>Lophiotrema</taxon>
    </lineage>
</organism>
<evidence type="ECO:0000313" key="3">
    <source>
        <dbReference type="Proteomes" id="UP000799770"/>
    </source>
</evidence>
<dbReference type="PANTHER" id="PTHR34815">
    <property type="entry name" value="LYSINE ACETYLTRANSFERASE"/>
    <property type="match status" value="1"/>
</dbReference>
<dbReference type="Pfam" id="PF22998">
    <property type="entry name" value="GNAT_LYC1-like"/>
    <property type="match status" value="1"/>
</dbReference>
<dbReference type="EMBL" id="ML977313">
    <property type="protein sequence ID" value="KAF2120916.1"/>
    <property type="molecule type" value="Genomic_DNA"/>
</dbReference>
<evidence type="ECO:0000259" key="1">
    <source>
        <dbReference type="Pfam" id="PF22998"/>
    </source>
</evidence>
<dbReference type="AlphaFoldDB" id="A0A6A5ZNW1"/>
<dbReference type="PANTHER" id="PTHR34815:SF4">
    <property type="entry name" value="N-ACETYLTRANSFERASE DOMAIN-CONTAINING PROTEIN"/>
    <property type="match status" value="1"/>
</dbReference>
<sequence length="407" mass="46072">MGSHVDLPDGRSPNLAIVHPTEEEKLIQFKLNGAEWRGALSLEAYLRREEVLASQSLTKDGGITYWILVDTTMKENPYDPDTSARLPLASCETYRKKALVWKDGQIYETITHGIGSVFCASHLRKRGYAQRLMHEVGKALETYQTTKETKCFFSVLFSDIGKKFYAEHGWEPFNSAHVSVPGHVSKTMVTSSLPTAQPLYEEDLEELCKIDEALIRNSLNSRPKSANTAVAQLPDIETIRWHHAREDFVGKQVHGKAPKIKGAIVGTEKGKRVWCYWTRMWYNQNPEESKDNTLHILRLVIEDQGNSSWEGTGPDHLNAISVGHQHAADIAALLLMAQREADEWRMDEVELWNPSSTAVAAAWMLDPEAKVVNRDTESIACLRWYPEHEGNVAETIDWVGNEKYGWN</sequence>
<dbReference type="SUPFAM" id="SSF55729">
    <property type="entry name" value="Acyl-CoA N-acyltransferases (Nat)"/>
    <property type="match status" value="1"/>
</dbReference>
<protein>
    <recommendedName>
        <fullName evidence="1">LYC1 C-terminal domain-containing protein</fullName>
    </recommendedName>
</protein>
<dbReference type="InterPro" id="IPR053013">
    <property type="entry name" value="LAT"/>
</dbReference>